<reference evidence="1 2" key="1">
    <citation type="submission" date="2020-08" db="EMBL/GenBank/DDBJ databases">
        <title>Genomic Encyclopedia of Type Strains, Phase IV (KMG-IV): sequencing the most valuable type-strain genomes for metagenomic binning, comparative biology and taxonomic classification.</title>
        <authorList>
            <person name="Goeker M."/>
        </authorList>
    </citation>
    <scope>NUCLEOTIDE SEQUENCE [LARGE SCALE GENOMIC DNA]</scope>
    <source>
        <strain evidence="1 2">DSM 17075</strain>
    </source>
</reference>
<protein>
    <submittedName>
        <fullName evidence="1">Uncharacterized protein</fullName>
    </submittedName>
</protein>
<evidence type="ECO:0000313" key="2">
    <source>
        <dbReference type="Proteomes" id="UP000559598"/>
    </source>
</evidence>
<dbReference type="EMBL" id="JACIDE010000006">
    <property type="protein sequence ID" value="MBB4073335.1"/>
    <property type="molecule type" value="Genomic_DNA"/>
</dbReference>
<organism evidence="1 2">
    <name type="scientific">Anoxybacteroides voinovskiense</name>
    <dbReference type="NCBI Taxonomy" id="230470"/>
    <lineage>
        <taxon>Bacteria</taxon>
        <taxon>Bacillati</taxon>
        <taxon>Bacillota</taxon>
        <taxon>Bacilli</taxon>
        <taxon>Bacillales</taxon>
        <taxon>Anoxybacillaceae</taxon>
        <taxon>Anoxybacteroides</taxon>
    </lineage>
</organism>
<keyword evidence="2" id="KW-1185">Reference proteome</keyword>
<evidence type="ECO:0000313" key="1">
    <source>
        <dbReference type="EMBL" id="MBB4073335.1"/>
    </source>
</evidence>
<proteinExistence type="predicted"/>
<comment type="caution">
    <text evidence="1">The sequence shown here is derived from an EMBL/GenBank/DDBJ whole genome shotgun (WGS) entry which is preliminary data.</text>
</comment>
<dbReference type="Proteomes" id="UP000559598">
    <property type="component" value="Unassembled WGS sequence"/>
</dbReference>
<name>A0A840DNX1_9BACL</name>
<sequence length="29" mass="3301">MIQIIGMLFGLVGLVSAAFAYYHMEKLRK</sequence>
<gene>
    <name evidence="1" type="ORF">GGR02_001097</name>
</gene>
<dbReference type="AlphaFoldDB" id="A0A840DNX1"/>
<accession>A0A840DNX1</accession>